<evidence type="ECO:0000313" key="3">
    <source>
        <dbReference type="Proteomes" id="UP000801492"/>
    </source>
</evidence>
<keyword evidence="3" id="KW-1185">Reference proteome</keyword>
<reference evidence="2" key="1">
    <citation type="submission" date="2019-08" db="EMBL/GenBank/DDBJ databases">
        <title>The genome of the North American firefly Photinus pyralis.</title>
        <authorList>
            <consortium name="Photinus pyralis genome working group"/>
            <person name="Fallon T.R."/>
            <person name="Sander Lower S.E."/>
            <person name="Weng J.-K."/>
        </authorList>
    </citation>
    <scope>NUCLEOTIDE SEQUENCE</scope>
    <source>
        <strain evidence="2">TRF0915ILg1</strain>
        <tissue evidence="2">Whole body</tissue>
    </source>
</reference>
<organism evidence="2 3">
    <name type="scientific">Ignelater luminosus</name>
    <name type="common">Cucubano</name>
    <name type="synonym">Pyrophorus luminosus</name>
    <dbReference type="NCBI Taxonomy" id="2038154"/>
    <lineage>
        <taxon>Eukaryota</taxon>
        <taxon>Metazoa</taxon>
        <taxon>Ecdysozoa</taxon>
        <taxon>Arthropoda</taxon>
        <taxon>Hexapoda</taxon>
        <taxon>Insecta</taxon>
        <taxon>Pterygota</taxon>
        <taxon>Neoptera</taxon>
        <taxon>Endopterygota</taxon>
        <taxon>Coleoptera</taxon>
        <taxon>Polyphaga</taxon>
        <taxon>Elateriformia</taxon>
        <taxon>Elateroidea</taxon>
        <taxon>Elateridae</taxon>
        <taxon>Agrypninae</taxon>
        <taxon>Pyrophorini</taxon>
        <taxon>Ignelater</taxon>
    </lineage>
</organism>
<feature type="domain" description="PiggyBac transposable element-derived protein" evidence="1">
    <location>
        <begin position="119"/>
        <end position="221"/>
    </location>
</feature>
<dbReference type="Pfam" id="PF13843">
    <property type="entry name" value="DDE_Tnp_1_7"/>
    <property type="match status" value="1"/>
</dbReference>
<dbReference type="EMBL" id="VTPC01000513">
    <property type="protein sequence ID" value="KAF2905519.1"/>
    <property type="molecule type" value="Genomic_DNA"/>
</dbReference>
<evidence type="ECO:0000313" key="2">
    <source>
        <dbReference type="EMBL" id="KAF2905519.1"/>
    </source>
</evidence>
<dbReference type="AlphaFoldDB" id="A0A8K0GMF2"/>
<dbReference type="Proteomes" id="UP000801492">
    <property type="component" value="Unassembled WGS sequence"/>
</dbReference>
<name>A0A8K0GMF2_IGNLU</name>
<accession>A0A8K0GMF2</accession>
<dbReference type="OrthoDB" id="122438at2759"/>
<gene>
    <name evidence="2" type="ORF">ILUMI_00657</name>
</gene>
<dbReference type="InterPro" id="IPR029526">
    <property type="entry name" value="PGBD"/>
</dbReference>
<dbReference type="PANTHER" id="PTHR47272">
    <property type="entry name" value="DDE_TNP_1_7 DOMAIN-CONTAINING PROTEIN"/>
    <property type="match status" value="1"/>
</dbReference>
<sequence>MDSFSDSGRIDEFNVCQRLGKICYRGECKSGKSVVNSGPYSYDKHDFLEVRIEDRWKLLTEQDLIDYWENFASLEWDDDVGISDTNSLDEPGSIPEEQEDKEFRATTLGPHVFQVNIYKWGFKLFVLSGESGFAYKFEIYAGQEESQVSSDQPDFGITGNTVLRFYKDIPHKQNCRLYHDNYYTSLPLMEQAEFRAALAETLCNIERCPLKRGRPSALENKIAKKRRKGPTQHVPPRKVRTDQLGHWLILEVKKMRCKLPTSTAASYPIPEAPV</sequence>
<proteinExistence type="predicted"/>
<protein>
    <recommendedName>
        <fullName evidence="1">PiggyBac transposable element-derived protein domain-containing protein</fullName>
    </recommendedName>
</protein>
<comment type="caution">
    <text evidence="2">The sequence shown here is derived from an EMBL/GenBank/DDBJ whole genome shotgun (WGS) entry which is preliminary data.</text>
</comment>
<dbReference type="PANTHER" id="PTHR47272:SF1">
    <property type="entry name" value="PIGGYBAC TRANSPOSABLE ELEMENT-DERIVED PROTEIN 3-LIKE"/>
    <property type="match status" value="1"/>
</dbReference>
<evidence type="ECO:0000259" key="1">
    <source>
        <dbReference type="Pfam" id="PF13843"/>
    </source>
</evidence>